<dbReference type="RefSeq" id="WP_211141593.1">
    <property type="nucleotide sequence ID" value="NZ_JAEEGB010000005.1"/>
</dbReference>
<dbReference type="Proteomes" id="UP000622687">
    <property type="component" value="Unassembled WGS sequence"/>
</dbReference>
<evidence type="ECO:0000313" key="2">
    <source>
        <dbReference type="EMBL" id="MBI6872123.1"/>
    </source>
</evidence>
<dbReference type="InterPro" id="IPR053182">
    <property type="entry name" value="YobU-like_regulator"/>
</dbReference>
<reference evidence="2" key="1">
    <citation type="submission" date="2020-12" db="EMBL/GenBank/DDBJ databases">
        <title>Clostridium thailandense sp. nov., a novel acetogenic bacterium isolated from peat land soil in Thailand.</title>
        <authorList>
            <person name="Chaikitkaew S."/>
            <person name="Birkeland N.K."/>
        </authorList>
    </citation>
    <scope>NUCLEOTIDE SEQUENCE</scope>
    <source>
        <strain evidence="2">DSM 17425</strain>
    </source>
</reference>
<organism evidence="2 3">
    <name type="scientific">Clostridium aciditolerans</name>
    <dbReference type="NCBI Taxonomy" id="339861"/>
    <lineage>
        <taxon>Bacteria</taxon>
        <taxon>Bacillati</taxon>
        <taxon>Bacillota</taxon>
        <taxon>Clostridia</taxon>
        <taxon>Eubacteriales</taxon>
        <taxon>Clostridiaceae</taxon>
        <taxon>Clostridium</taxon>
    </lineage>
</organism>
<sequence>MNYEIVGLEKKVVVGLMKKTTNNNNQAVIDIGLLWKDFLGSGVYSKIKNKTNYKTNYKTIGLYTDYEGDFTKPYKFYACCEVDEAGEIVASLEKKVIEAGKYAKFIVNGHVKNAVGEFWSKLWKMDLDRKYTSDFEEYQNISDDMNNQEIHVYISIN</sequence>
<dbReference type="AlphaFoldDB" id="A0A934HWK7"/>
<dbReference type="Pfam" id="PF14526">
    <property type="entry name" value="Cass2"/>
    <property type="match status" value="1"/>
</dbReference>
<feature type="domain" description="AraC effector-binding" evidence="1">
    <location>
        <begin position="1"/>
        <end position="157"/>
    </location>
</feature>
<dbReference type="InterPro" id="IPR011256">
    <property type="entry name" value="Reg_factor_effector_dom_sf"/>
</dbReference>
<keyword evidence="3" id="KW-1185">Reference proteome</keyword>
<dbReference type="PANTHER" id="PTHR36444:SF2">
    <property type="entry name" value="TRANSCRIPTIONAL REGULATOR PROTEIN YOBU-RELATED"/>
    <property type="match status" value="1"/>
</dbReference>
<proteinExistence type="predicted"/>
<dbReference type="PANTHER" id="PTHR36444">
    <property type="entry name" value="TRANSCRIPTIONAL REGULATOR PROTEIN YOBU-RELATED"/>
    <property type="match status" value="1"/>
</dbReference>
<protein>
    <submittedName>
        <fullName evidence="2">Effector binding domain-containing protein</fullName>
    </submittedName>
</protein>
<comment type="caution">
    <text evidence="2">The sequence shown here is derived from an EMBL/GenBank/DDBJ whole genome shotgun (WGS) entry which is preliminary data.</text>
</comment>
<dbReference type="Gene3D" id="3.20.80.10">
    <property type="entry name" value="Regulatory factor, effector binding domain"/>
    <property type="match status" value="1"/>
</dbReference>
<dbReference type="InterPro" id="IPR010499">
    <property type="entry name" value="AraC_E-bd"/>
</dbReference>
<name>A0A934HWK7_9CLOT</name>
<dbReference type="SUPFAM" id="SSF55136">
    <property type="entry name" value="Probable bacterial effector-binding domain"/>
    <property type="match status" value="1"/>
</dbReference>
<dbReference type="EMBL" id="JAEEGB010000005">
    <property type="protein sequence ID" value="MBI6872123.1"/>
    <property type="molecule type" value="Genomic_DNA"/>
</dbReference>
<dbReference type="SMART" id="SM00871">
    <property type="entry name" value="AraC_E_bind"/>
    <property type="match status" value="1"/>
</dbReference>
<dbReference type="InterPro" id="IPR029441">
    <property type="entry name" value="Cass2"/>
</dbReference>
<evidence type="ECO:0000313" key="3">
    <source>
        <dbReference type="Proteomes" id="UP000622687"/>
    </source>
</evidence>
<accession>A0A934HWK7</accession>
<evidence type="ECO:0000259" key="1">
    <source>
        <dbReference type="SMART" id="SM00871"/>
    </source>
</evidence>
<gene>
    <name evidence="2" type="ORF">I6U51_05295</name>
</gene>